<dbReference type="EMBL" id="JBHRZI010000015">
    <property type="protein sequence ID" value="MFC3893373.1"/>
    <property type="molecule type" value="Genomic_DNA"/>
</dbReference>
<reference evidence="3" key="1">
    <citation type="journal article" date="2019" name="Int. J. Syst. Evol. Microbiol.">
        <title>The Global Catalogue of Microorganisms (GCM) 10K type strain sequencing project: providing services to taxonomists for standard genome sequencing and annotation.</title>
        <authorList>
            <consortium name="The Broad Institute Genomics Platform"/>
            <consortium name="The Broad Institute Genome Sequencing Center for Infectious Disease"/>
            <person name="Wu L."/>
            <person name="Ma J."/>
        </authorList>
    </citation>
    <scope>NUCLEOTIDE SEQUENCE [LARGE SCALE GENOMIC DNA]</scope>
    <source>
        <strain evidence="3">CGMCC 4.7405</strain>
    </source>
</reference>
<dbReference type="Gene3D" id="2.80.10.50">
    <property type="match status" value="2"/>
</dbReference>
<comment type="caution">
    <text evidence="2">The sequence shown here is derived from an EMBL/GenBank/DDBJ whole genome shotgun (WGS) entry which is preliminary data.</text>
</comment>
<proteinExistence type="predicted"/>
<sequence>MGMKMLSVALAAIALGAVTVAPASAATGNDIIEIRSVAHGDCLQPDTPQPHAGPGVGACTGASNQRWEQIAVGGGRYLLRNLASTECVSTKFGSYWCDDEGADMFAELVPDASGAVRVKFGAEYMTGLTFGDGSREIWFPSFRGDPAEELWQVRVVGTTTPPADTKGQIVHIKSVDATYGCLYVTSDNQLMTLSLPCGKTEYQKFQRIELADGTTALRSLANGKCIAQNEQSPTRIEVLADCAADTTRHHWTIEPTKTGAARLFTGDHYLTPNSDRVFAYPRQRETNTWQLWELVAA</sequence>
<gene>
    <name evidence="2" type="ORF">ACFOWZ_18010</name>
</gene>
<feature type="chain" id="PRO_5046634432" description="Ricin B lectin domain-containing protein" evidence="1">
    <location>
        <begin position="26"/>
        <end position="297"/>
    </location>
</feature>
<accession>A0ABV8BSL3</accession>
<organism evidence="2 3">
    <name type="scientific">Lentzea rhizosphaerae</name>
    <dbReference type="NCBI Taxonomy" id="2041025"/>
    <lineage>
        <taxon>Bacteria</taxon>
        <taxon>Bacillati</taxon>
        <taxon>Actinomycetota</taxon>
        <taxon>Actinomycetes</taxon>
        <taxon>Pseudonocardiales</taxon>
        <taxon>Pseudonocardiaceae</taxon>
        <taxon>Lentzea</taxon>
    </lineage>
</organism>
<keyword evidence="1" id="KW-0732">Signal</keyword>
<evidence type="ECO:0000313" key="3">
    <source>
        <dbReference type="Proteomes" id="UP001595690"/>
    </source>
</evidence>
<dbReference type="InterPro" id="IPR035992">
    <property type="entry name" value="Ricin_B-like_lectins"/>
</dbReference>
<protein>
    <recommendedName>
        <fullName evidence="4">Ricin B lectin domain-containing protein</fullName>
    </recommendedName>
</protein>
<feature type="signal peptide" evidence="1">
    <location>
        <begin position="1"/>
        <end position="25"/>
    </location>
</feature>
<name>A0ABV8BSL3_9PSEU</name>
<keyword evidence="3" id="KW-1185">Reference proteome</keyword>
<dbReference type="SUPFAM" id="SSF50370">
    <property type="entry name" value="Ricin B-like lectins"/>
    <property type="match status" value="2"/>
</dbReference>
<dbReference type="PROSITE" id="PS50231">
    <property type="entry name" value="RICIN_B_LECTIN"/>
    <property type="match status" value="1"/>
</dbReference>
<evidence type="ECO:0000313" key="2">
    <source>
        <dbReference type="EMBL" id="MFC3893373.1"/>
    </source>
</evidence>
<evidence type="ECO:0000256" key="1">
    <source>
        <dbReference type="SAM" id="SignalP"/>
    </source>
</evidence>
<dbReference type="CDD" id="cd00161">
    <property type="entry name" value="beta-trefoil_Ricin-like"/>
    <property type="match status" value="1"/>
</dbReference>
<dbReference type="RefSeq" id="WP_382373862.1">
    <property type="nucleotide sequence ID" value="NZ_JBHRZI010000015.1"/>
</dbReference>
<dbReference type="Proteomes" id="UP001595690">
    <property type="component" value="Unassembled WGS sequence"/>
</dbReference>
<evidence type="ECO:0008006" key="4">
    <source>
        <dbReference type="Google" id="ProtNLM"/>
    </source>
</evidence>